<name>A0A060SFF9_PYCCI</name>
<accession>A0A060SFF9</accession>
<reference evidence="2" key="1">
    <citation type="submission" date="2014-01" db="EMBL/GenBank/DDBJ databases">
        <title>The genome of the white-rot fungus Pycnoporus cinnabarinus: a basidiomycete model with a versatile arsenal for lignocellulosic biomass breakdown.</title>
        <authorList>
            <person name="Levasseur A."/>
            <person name="Lomascolo A."/>
            <person name="Ruiz-Duenas F.J."/>
            <person name="Uzan E."/>
            <person name="Piumi F."/>
            <person name="Kues U."/>
            <person name="Ram A.F.J."/>
            <person name="Murat C."/>
            <person name="Haon M."/>
            <person name="Benoit I."/>
            <person name="Arfi Y."/>
            <person name="Chevret D."/>
            <person name="Drula E."/>
            <person name="Kwon M.J."/>
            <person name="Gouret P."/>
            <person name="Lesage-Meessen L."/>
            <person name="Lombard V."/>
            <person name="Mariette J."/>
            <person name="Noirot C."/>
            <person name="Park J."/>
            <person name="Patyshakuliyeva A."/>
            <person name="Wieneger R.A.B."/>
            <person name="Wosten H.A.B."/>
            <person name="Martin F."/>
            <person name="Coutinho P.M."/>
            <person name="de Vries R."/>
            <person name="Martinez A.T."/>
            <person name="Klopp C."/>
            <person name="Pontarotti P."/>
            <person name="Henrissat B."/>
            <person name="Record E."/>
        </authorList>
    </citation>
    <scope>NUCLEOTIDE SEQUENCE [LARGE SCALE GENOMIC DNA]</scope>
    <source>
        <strain evidence="2">BRFM137</strain>
    </source>
</reference>
<dbReference type="Proteomes" id="UP000029665">
    <property type="component" value="Unassembled WGS sequence"/>
</dbReference>
<evidence type="ECO:0000256" key="1">
    <source>
        <dbReference type="SAM" id="Phobius"/>
    </source>
</evidence>
<dbReference type="STRING" id="5643.A0A060SFF9"/>
<feature type="transmembrane region" description="Helical" evidence="1">
    <location>
        <begin position="84"/>
        <end position="103"/>
    </location>
</feature>
<keyword evidence="1" id="KW-0472">Membrane</keyword>
<comment type="caution">
    <text evidence="2">The sequence shown here is derived from an EMBL/GenBank/DDBJ whole genome shotgun (WGS) entry which is preliminary data.</text>
</comment>
<feature type="transmembrane region" description="Helical" evidence="1">
    <location>
        <begin position="124"/>
        <end position="146"/>
    </location>
</feature>
<dbReference type="AlphaFoldDB" id="A0A060SFF9"/>
<feature type="transmembrane region" description="Helical" evidence="1">
    <location>
        <begin position="46"/>
        <end position="64"/>
    </location>
</feature>
<feature type="transmembrane region" description="Helical" evidence="1">
    <location>
        <begin position="174"/>
        <end position="198"/>
    </location>
</feature>
<gene>
    <name evidence="2" type="ORF">BN946_scf185007.g169</name>
</gene>
<dbReference type="EMBL" id="CCBP010000119">
    <property type="protein sequence ID" value="CDO73115.1"/>
    <property type="molecule type" value="Genomic_DNA"/>
</dbReference>
<evidence type="ECO:0008006" key="4">
    <source>
        <dbReference type="Google" id="ProtNLM"/>
    </source>
</evidence>
<protein>
    <recommendedName>
        <fullName evidence="4">G-protein coupled receptors family 1 profile domain-containing protein</fullName>
    </recommendedName>
</protein>
<sequence length="319" mass="34724">MYINLGGQPAMLISAAFALNTIGQFALVALLATFLLSRVVYHCSPVLFNLLLVCLAATVPQYFLMYAGQIYNPNPPAALCATQAALVEGLHCAFAVVSLCLVVEYLAESHTISSKTTRVRYLKITLVALPYLTFLPFSLGVGAYGVSHPGDVRHMPNDLTCTLQNRTLITGTRIVIAILVIVTLATTGPTVTTAFAVIHTLTTRKHLFCKRLPPPSLSRVARIASFALFQATLLIFNVLRTYVASDFLRVAYMVLQALTPLITALNFGSKVECYQAWKSAAIGLSRDWFSKRSCQGTSTADARQEMRIVVDKSVSVVVD</sequence>
<evidence type="ECO:0000313" key="2">
    <source>
        <dbReference type="EMBL" id="CDO73115.1"/>
    </source>
</evidence>
<proteinExistence type="predicted"/>
<feature type="transmembrane region" description="Helical" evidence="1">
    <location>
        <begin position="219"/>
        <end position="238"/>
    </location>
</feature>
<keyword evidence="1" id="KW-1133">Transmembrane helix</keyword>
<evidence type="ECO:0000313" key="3">
    <source>
        <dbReference type="Proteomes" id="UP000029665"/>
    </source>
</evidence>
<feature type="transmembrane region" description="Helical" evidence="1">
    <location>
        <begin position="12"/>
        <end position="34"/>
    </location>
</feature>
<organism evidence="2 3">
    <name type="scientific">Pycnoporus cinnabarinus</name>
    <name type="common">Cinnabar-red polypore</name>
    <name type="synonym">Trametes cinnabarina</name>
    <dbReference type="NCBI Taxonomy" id="5643"/>
    <lineage>
        <taxon>Eukaryota</taxon>
        <taxon>Fungi</taxon>
        <taxon>Dikarya</taxon>
        <taxon>Basidiomycota</taxon>
        <taxon>Agaricomycotina</taxon>
        <taxon>Agaricomycetes</taxon>
        <taxon>Polyporales</taxon>
        <taxon>Polyporaceae</taxon>
        <taxon>Trametes</taxon>
    </lineage>
</organism>
<dbReference type="HOGENOM" id="CLU_871950_0_0_1"/>
<dbReference type="OrthoDB" id="3232296at2759"/>
<feature type="transmembrane region" description="Helical" evidence="1">
    <location>
        <begin position="250"/>
        <end position="268"/>
    </location>
</feature>
<keyword evidence="3" id="KW-1185">Reference proteome</keyword>
<dbReference type="OMA" id="RHMPNDL"/>
<keyword evidence="1" id="KW-0812">Transmembrane</keyword>